<dbReference type="PANTHER" id="PTHR43823">
    <property type="entry name" value="SPORULATION PROTEIN YKVU"/>
    <property type="match status" value="1"/>
</dbReference>
<dbReference type="EMBL" id="JARPWH010000087">
    <property type="protein sequence ID" value="MDT2404212.1"/>
    <property type="molecule type" value="Genomic_DNA"/>
</dbReference>
<evidence type="ECO:0000313" key="8">
    <source>
        <dbReference type="Proteomes" id="UP001260773"/>
    </source>
</evidence>
<proteinExistence type="predicted"/>
<evidence type="ECO:0000256" key="1">
    <source>
        <dbReference type="ARBA" id="ARBA00004651"/>
    </source>
</evidence>
<sequence>MPKTRHVTPNIRKEFSRLAIPAVIGMVVSSLYNIVNGIFVGQGVGEMGLGAINIVYPFIMLEIAITMLIAIGLILNILVLTFTTTACRLLGANDQLLTYAKEYIWWIALFGIIYMPGLGLSIFVRNNNAPLTS</sequence>
<feature type="transmembrane region" description="Helical" evidence="6">
    <location>
        <begin position="54"/>
        <end position="82"/>
    </location>
</feature>
<evidence type="ECO:0000256" key="4">
    <source>
        <dbReference type="ARBA" id="ARBA00022989"/>
    </source>
</evidence>
<comment type="caution">
    <text evidence="7">The sequence shown here is derived from an EMBL/GenBank/DDBJ whole genome shotgun (WGS) entry which is preliminary data.</text>
</comment>
<dbReference type="InterPro" id="IPR051327">
    <property type="entry name" value="MATE_MepA_subfamily"/>
</dbReference>
<dbReference type="Proteomes" id="UP001260773">
    <property type="component" value="Unassembled WGS sequence"/>
</dbReference>
<evidence type="ECO:0008006" key="9">
    <source>
        <dbReference type="Google" id="ProtNLM"/>
    </source>
</evidence>
<keyword evidence="4 6" id="KW-1133">Transmembrane helix</keyword>
<feature type="transmembrane region" description="Helical" evidence="6">
    <location>
        <begin position="103"/>
        <end position="124"/>
    </location>
</feature>
<keyword evidence="5 6" id="KW-0472">Membrane</keyword>
<dbReference type="RefSeq" id="WP_227150998.1">
    <property type="nucleotide sequence ID" value="NZ_JAJCJG010000083.1"/>
</dbReference>
<accession>A0AAW8RW97</accession>
<organism evidence="7 8">
    <name type="scientific">Enterococcus avium</name>
    <name type="common">Streptococcus avium</name>
    <dbReference type="NCBI Taxonomy" id="33945"/>
    <lineage>
        <taxon>Bacteria</taxon>
        <taxon>Bacillati</taxon>
        <taxon>Bacillota</taxon>
        <taxon>Bacilli</taxon>
        <taxon>Lactobacillales</taxon>
        <taxon>Enterococcaceae</taxon>
        <taxon>Enterococcus</taxon>
    </lineage>
</organism>
<dbReference type="GO" id="GO:0005886">
    <property type="term" value="C:plasma membrane"/>
    <property type="evidence" value="ECO:0007669"/>
    <property type="project" value="UniProtKB-SubCell"/>
</dbReference>
<evidence type="ECO:0000256" key="2">
    <source>
        <dbReference type="ARBA" id="ARBA00022475"/>
    </source>
</evidence>
<dbReference type="PANTHER" id="PTHR43823:SF3">
    <property type="entry name" value="MULTIDRUG EXPORT PROTEIN MEPA"/>
    <property type="match status" value="1"/>
</dbReference>
<dbReference type="AlphaFoldDB" id="A0AAW8RW97"/>
<evidence type="ECO:0000313" key="7">
    <source>
        <dbReference type="EMBL" id="MDT2404212.1"/>
    </source>
</evidence>
<comment type="subcellular location">
    <subcellularLocation>
        <location evidence="1">Cell membrane</location>
        <topology evidence="1">Multi-pass membrane protein</topology>
    </subcellularLocation>
</comment>
<keyword evidence="2" id="KW-1003">Cell membrane</keyword>
<evidence type="ECO:0000256" key="6">
    <source>
        <dbReference type="SAM" id="Phobius"/>
    </source>
</evidence>
<keyword evidence="3 6" id="KW-0812">Transmembrane</keyword>
<gene>
    <name evidence="7" type="ORF">P7D43_17735</name>
</gene>
<name>A0AAW8RW97_ENTAV</name>
<reference evidence="7" key="1">
    <citation type="submission" date="2023-03" db="EMBL/GenBank/DDBJ databases">
        <authorList>
            <person name="Shen W."/>
            <person name="Cai J."/>
        </authorList>
    </citation>
    <scope>NUCLEOTIDE SEQUENCE</scope>
    <source>
        <strain evidence="7">P33-2</strain>
    </source>
</reference>
<evidence type="ECO:0000256" key="5">
    <source>
        <dbReference type="ARBA" id="ARBA00023136"/>
    </source>
</evidence>
<protein>
    <recommendedName>
        <fullName evidence="9">MATE family efflux transporter</fullName>
    </recommendedName>
</protein>
<feature type="transmembrane region" description="Helical" evidence="6">
    <location>
        <begin position="20"/>
        <end position="42"/>
    </location>
</feature>
<evidence type="ECO:0000256" key="3">
    <source>
        <dbReference type="ARBA" id="ARBA00022692"/>
    </source>
</evidence>